<keyword evidence="5" id="KW-0479">Metal-binding</keyword>
<dbReference type="InterPro" id="IPR008656">
    <property type="entry name" value="Inositol_tetrakis-P_1-kinase"/>
</dbReference>
<dbReference type="EMBL" id="LVLJ01002271">
    <property type="protein sequence ID" value="OAE25979.1"/>
    <property type="molecule type" value="Genomic_DNA"/>
</dbReference>
<keyword evidence="6" id="KW-0547">Nucleotide-binding</keyword>
<dbReference type="InterPro" id="IPR040464">
    <property type="entry name" value="InsP(3)kin_ATP-grasp"/>
</dbReference>
<evidence type="ECO:0000256" key="1">
    <source>
        <dbReference type="ARBA" id="ARBA00001946"/>
    </source>
</evidence>
<keyword evidence="7" id="KW-0418">Kinase</keyword>
<dbReference type="PANTHER" id="PTHR14217:SF1">
    <property type="entry name" value="INOSITOL-TETRAKISPHOSPHATE 1-KINASE"/>
    <property type="match status" value="1"/>
</dbReference>
<evidence type="ECO:0000313" key="15">
    <source>
        <dbReference type="Proteomes" id="UP001162541"/>
    </source>
</evidence>
<dbReference type="PIRSF" id="PIRSF038163">
    <property type="entry name" value="ITPK_uncN"/>
    <property type="match status" value="1"/>
</dbReference>
<evidence type="ECO:0000256" key="7">
    <source>
        <dbReference type="ARBA" id="ARBA00022777"/>
    </source>
</evidence>
<evidence type="ECO:0000259" key="10">
    <source>
        <dbReference type="Pfam" id="PF05770"/>
    </source>
</evidence>
<keyword evidence="14" id="KW-1185">Reference proteome</keyword>
<keyword evidence="4" id="KW-0808">Transferase</keyword>
<dbReference type="InterPro" id="IPR041429">
    <property type="entry name" value="ITPK1_N"/>
</dbReference>
<dbReference type="GO" id="GO:0052726">
    <property type="term" value="F:inositol-1,3,4-trisphosphate 5-kinase activity"/>
    <property type="evidence" value="ECO:0007669"/>
    <property type="project" value="InterPro"/>
</dbReference>
<dbReference type="GO" id="GO:0005737">
    <property type="term" value="C:cytoplasm"/>
    <property type="evidence" value="ECO:0007669"/>
    <property type="project" value="TreeGrafter"/>
</dbReference>
<keyword evidence="8" id="KW-0067">ATP-binding</keyword>
<dbReference type="GO" id="GO:0005524">
    <property type="term" value="F:ATP binding"/>
    <property type="evidence" value="ECO:0007669"/>
    <property type="project" value="UniProtKB-KW"/>
</dbReference>
<reference evidence="13 14" key="1">
    <citation type="submission" date="2016-03" db="EMBL/GenBank/DDBJ databases">
        <title>Mechanisms controlling the formation of the plant cell surface in tip-growing cells are functionally conserved among land plants.</title>
        <authorList>
            <person name="Honkanen S."/>
            <person name="Jones V.A."/>
            <person name="Morieri G."/>
            <person name="Champion C."/>
            <person name="Hetherington A.J."/>
            <person name="Kelly S."/>
            <person name="Saint-Marcoux D."/>
            <person name="Proust H."/>
            <person name="Prescott H."/>
            <person name="Dolan L."/>
        </authorList>
    </citation>
    <scope>NUCLEOTIDE SEQUENCE [LARGE SCALE GENOMIC DNA]</scope>
    <source>
        <strain evidence="14">cv. Tak-1 and cv. Tak-2</strain>
        <tissue evidence="13">Whole gametophyte</tissue>
    </source>
</reference>
<keyword evidence="9" id="KW-0460">Magnesium</keyword>
<reference evidence="15" key="3">
    <citation type="journal article" date="2020" name="Curr. Biol.">
        <title>Chromatin organization in early land plants reveals an ancestral association between H3K27me3, transposons, and constitutive heterochromatin.</title>
        <authorList>
            <person name="Montgomery S.A."/>
            <person name="Tanizawa Y."/>
            <person name="Galik B."/>
            <person name="Wang N."/>
            <person name="Ito T."/>
            <person name="Mochizuki T."/>
            <person name="Akimcheva S."/>
            <person name="Bowman J.L."/>
            <person name="Cognat V."/>
            <person name="Marechal-Drouard L."/>
            <person name="Ekker H."/>
            <person name="Hong S.F."/>
            <person name="Kohchi T."/>
            <person name="Lin S.S."/>
            <person name="Liu L.D."/>
            <person name="Nakamura Y."/>
            <person name="Valeeva L.R."/>
            <person name="Shakirov E.V."/>
            <person name="Shippen D.E."/>
            <person name="Wei W.L."/>
            <person name="Yagura M."/>
            <person name="Yamaoka S."/>
            <person name="Yamato K.T."/>
            <person name="Liu C."/>
            <person name="Berger F."/>
        </authorList>
    </citation>
    <scope>NUCLEOTIDE SEQUENCE [LARGE SCALE GENOMIC DNA]</scope>
    <source>
        <strain evidence="15">Tak-1</strain>
    </source>
</reference>
<evidence type="ECO:0000256" key="5">
    <source>
        <dbReference type="ARBA" id="ARBA00022723"/>
    </source>
</evidence>
<comment type="similarity">
    <text evidence="2">Belongs to the ITPK1 family.</text>
</comment>
<dbReference type="GO" id="GO:0047325">
    <property type="term" value="F:inositol-3,4,5,6-tetrakisphosphate 1-kinase activity"/>
    <property type="evidence" value="ECO:0007669"/>
    <property type="project" value="InterPro"/>
</dbReference>
<evidence type="ECO:0000256" key="9">
    <source>
        <dbReference type="ARBA" id="ARBA00022842"/>
    </source>
</evidence>
<comment type="cofactor">
    <cofactor evidence="1">
        <name>Mg(2+)</name>
        <dbReference type="ChEBI" id="CHEBI:18420"/>
    </cofactor>
</comment>
<dbReference type="PANTHER" id="PTHR14217">
    <property type="entry name" value="INOSITOL-TETRAKISPHOSPHATE 1-KINASE"/>
    <property type="match status" value="1"/>
</dbReference>
<name>A0A176VYV2_MARPO</name>
<proteinExistence type="inferred from homology"/>
<dbReference type="GO" id="GO:0052725">
    <property type="term" value="F:inositol-1,3,4-trisphosphate 6-kinase activity"/>
    <property type="evidence" value="ECO:0007669"/>
    <property type="project" value="InterPro"/>
</dbReference>
<dbReference type="GO" id="GO:0000287">
    <property type="term" value="F:magnesium ion binding"/>
    <property type="evidence" value="ECO:0007669"/>
    <property type="project" value="InterPro"/>
</dbReference>
<organism evidence="13 14">
    <name type="scientific">Marchantia polymorpha subsp. ruderalis</name>
    <dbReference type="NCBI Taxonomy" id="1480154"/>
    <lineage>
        <taxon>Eukaryota</taxon>
        <taxon>Viridiplantae</taxon>
        <taxon>Streptophyta</taxon>
        <taxon>Embryophyta</taxon>
        <taxon>Marchantiophyta</taxon>
        <taxon>Marchantiopsida</taxon>
        <taxon>Marchantiidae</taxon>
        <taxon>Marchantiales</taxon>
        <taxon>Marchantiaceae</taxon>
        <taxon>Marchantia</taxon>
    </lineage>
</organism>
<dbReference type="GO" id="GO:0032957">
    <property type="term" value="P:inositol trisphosphate metabolic process"/>
    <property type="evidence" value="ECO:0007669"/>
    <property type="project" value="InterPro"/>
</dbReference>
<dbReference type="Proteomes" id="UP001162541">
    <property type="component" value="Chromosome 1"/>
</dbReference>
<dbReference type="EMBL" id="AP019866">
    <property type="protein sequence ID" value="BBN00155.1"/>
    <property type="molecule type" value="Genomic_DNA"/>
</dbReference>
<dbReference type="SUPFAM" id="SSF56059">
    <property type="entry name" value="Glutathione synthetase ATP-binding domain-like"/>
    <property type="match status" value="1"/>
</dbReference>
<evidence type="ECO:0000256" key="8">
    <source>
        <dbReference type="ARBA" id="ARBA00022840"/>
    </source>
</evidence>
<evidence type="ECO:0000313" key="13">
    <source>
        <dbReference type="EMBL" id="OAE25979.1"/>
    </source>
</evidence>
<comment type="subunit">
    <text evidence="3">Monomer.</text>
</comment>
<evidence type="ECO:0000256" key="3">
    <source>
        <dbReference type="ARBA" id="ARBA00011245"/>
    </source>
</evidence>
<feature type="domain" description="Inositol 1,3,4-trisphosphate 5/6-kinase ATP-grasp" evidence="10">
    <location>
        <begin position="290"/>
        <end position="479"/>
    </location>
</feature>
<dbReference type="Pfam" id="PF05770">
    <property type="entry name" value="Ins134_P3_kin"/>
    <property type="match status" value="1"/>
</dbReference>
<evidence type="ECO:0000256" key="2">
    <source>
        <dbReference type="ARBA" id="ARBA00009601"/>
    </source>
</evidence>
<reference evidence="12" key="2">
    <citation type="journal article" date="2019" name="Curr. Biol.">
        <title>Chromatin organization in early land plants reveals an ancestral association between H3K27me3, transposons, and constitutive heterochromatin.</title>
        <authorList>
            <person name="Montgomery S.A."/>
            <person name="Tanizawa Y."/>
            <person name="Galik B."/>
            <person name="Wang N."/>
            <person name="Ito T."/>
            <person name="Mochizuki T."/>
            <person name="Akimcheva S."/>
            <person name="Bowman J."/>
            <person name="Cognat V."/>
            <person name="Drouard L."/>
            <person name="Ekker H."/>
            <person name="Houng S."/>
            <person name="Kohchi T."/>
            <person name="Lin S."/>
            <person name="Liu L.D."/>
            <person name="Nakamura Y."/>
            <person name="Valeeva L.R."/>
            <person name="Shakirov E.V."/>
            <person name="Shippen D.E."/>
            <person name="Wei W."/>
            <person name="Yagura M."/>
            <person name="Yamaoka S."/>
            <person name="Yamato K.T."/>
            <person name="Liu C."/>
            <person name="Berger F."/>
        </authorList>
    </citation>
    <scope>NUCLEOTIDE SEQUENCE [LARGE SCALE GENOMIC DNA]</scope>
    <source>
        <strain evidence="12">Tak-1</strain>
    </source>
</reference>
<dbReference type="Gene3D" id="3.30.470.20">
    <property type="entry name" value="ATP-grasp fold, B domain"/>
    <property type="match status" value="1"/>
</dbReference>
<gene>
    <name evidence="13" type="ORF">AXG93_1712s1590</name>
    <name evidence="12" type="ORF">Mp_1g26840</name>
</gene>
<protein>
    <submittedName>
        <fullName evidence="13">Uncharacterized protein</fullName>
    </submittedName>
</protein>
<evidence type="ECO:0000313" key="14">
    <source>
        <dbReference type="Proteomes" id="UP000077202"/>
    </source>
</evidence>
<evidence type="ECO:0000256" key="6">
    <source>
        <dbReference type="ARBA" id="ARBA00022741"/>
    </source>
</evidence>
<dbReference type="AlphaFoldDB" id="A0A176VYV2"/>
<dbReference type="Proteomes" id="UP000077202">
    <property type="component" value="Unassembled WGS sequence"/>
</dbReference>
<dbReference type="Pfam" id="PF17927">
    <property type="entry name" value="Ins134_P3_kin_N"/>
    <property type="match status" value="1"/>
</dbReference>
<accession>A0A176VYV2</accession>
<evidence type="ECO:0000313" key="12">
    <source>
        <dbReference type="EMBL" id="BBN00155.1"/>
    </source>
</evidence>
<sequence length="500" mass="55046">MDMEGVQGVLIDESLLFKSGKVLHFQPDAHQLLSRLQYSRLCLGLLQREDDYDVGSNKEFLLRDIGVAESLRYVRLLSNSSPTEALMTAGWAVPFTSSVYITGQHPHRVDGDLSSQGWKVIRVAAQPFAGLGNGDTDGSLLTVEQLYEIPAALAVLNKRALKDRIVVVGYTMKWSRELEFLKRGALPMLRNSYGLSFVALQLNQPLEKQLLAVDVILHKATDEIVSVNPGHFGTLASIEFSQGIQNLQSYLQEHAEICVIDPIERILPLLDRVSTQAILKGLKIPAQQIIRPPRSVEVTSFEEPLLSQALGSQNVVLPTIVKPRIACGASESHSMAIVFDLNGFRGLPVPLPATIQEYVDHGAFQYKMYVVGSKLLYSRRKSTPNASRLAAGNEGSPVILFDSLKSLPVEADMEIPQGQGAPEESSELDNEAVQMAASWLSKKLGLTIIGFDIVVQAGTKDYVIVDVNYFPSFKDVADEEAIPAFWEALVTAFGQWSRSR</sequence>
<feature type="domain" description="Inositol-tetrakisphosphate 1-kinase N-terminal" evidence="11">
    <location>
        <begin position="167"/>
        <end position="266"/>
    </location>
</feature>
<evidence type="ECO:0000256" key="4">
    <source>
        <dbReference type="ARBA" id="ARBA00022679"/>
    </source>
</evidence>
<evidence type="ECO:0000259" key="11">
    <source>
        <dbReference type="Pfam" id="PF17927"/>
    </source>
</evidence>